<organism evidence="1 2">
    <name type="scientific">Muribaculum caecicola</name>
    <dbReference type="NCBI Taxonomy" id="3038144"/>
    <lineage>
        <taxon>Bacteria</taxon>
        <taxon>Pseudomonadati</taxon>
        <taxon>Bacteroidota</taxon>
        <taxon>Bacteroidia</taxon>
        <taxon>Bacteroidales</taxon>
        <taxon>Muribaculaceae</taxon>
        <taxon>Muribaculum</taxon>
    </lineage>
</organism>
<comment type="caution">
    <text evidence="1">The sequence shown here is derived from an EMBL/GenBank/DDBJ whole genome shotgun (WGS) entry which is preliminary data.</text>
</comment>
<keyword evidence="2" id="KW-1185">Reference proteome</keyword>
<proteinExistence type="predicted"/>
<evidence type="ECO:0000313" key="1">
    <source>
        <dbReference type="EMBL" id="THG44321.1"/>
    </source>
</evidence>
<dbReference type="EMBL" id="SSTG01000162">
    <property type="protein sequence ID" value="THG44321.1"/>
    <property type="molecule type" value="Genomic_DNA"/>
</dbReference>
<sequence>MKRTLLCLAIILATVTASAAITFRFTPGTIQNAATKQRMERNASALLSEIDAAGRASRQLNLSSLEMEPGAKARLNALWENLHFICEEPSIISRCLNDAQGYQIRGVQITVKPLDASYTQSVNRELTISFNRTGIITGVRPAMENQEDVRKVLGGGSAVTDMAQRREILKFVEDFRCYYNERDISSLNKIY</sequence>
<protein>
    <submittedName>
        <fullName evidence="1">Uncharacterized protein</fullName>
    </submittedName>
</protein>
<feature type="non-terminal residue" evidence="1">
    <location>
        <position position="191"/>
    </location>
</feature>
<name>A0AC61S3C1_9BACT</name>
<reference evidence="1" key="1">
    <citation type="submission" date="2019-04" db="EMBL/GenBank/DDBJ databases">
        <title>Microbes associate with the intestines of laboratory mice.</title>
        <authorList>
            <person name="Navarre W."/>
            <person name="Wong E."/>
            <person name="Huang K.C."/>
            <person name="Tropini C."/>
            <person name="Ng K."/>
            <person name="Yu B."/>
        </authorList>
    </citation>
    <scope>NUCLEOTIDE SEQUENCE</scope>
    <source>
        <strain evidence="1">NM86_A22</strain>
    </source>
</reference>
<dbReference type="Proteomes" id="UP000305401">
    <property type="component" value="Unassembled WGS sequence"/>
</dbReference>
<evidence type="ECO:0000313" key="2">
    <source>
        <dbReference type="Proteomes" id="UP000305401"/>
    </source>
</evidence>
<accession>A0AC61S3C1</accession>
<gene>
    <name evidence="1" type="ORF">E5990_09760</name>
</gene>